<proteinExistence type="predicted"/>
<accession>A0ABU9WYG2</accession>
<dbReference type="EMBL" id="JBDFRB010000004">
    <property type="protein sequence ID" value="MEN2744231.1"/>
    <property type="molecule type" value="Genomic_DNA"/>
</dbReference>
<feature type="domain" description="AAA+ ATPase" evidence="1">
    <location>
        <begin position="145"/>
        <end position="333"/>
    </location>
</feature>
<dbReference type="InterPro" id="IPR025669">
    <property type="entry name" value="AAA_dom"/>
</dbReference>
<evidence type="ECO:0000313" key="2">
    <source>
        <dbReference type="EMBL" id="MEN2744231.1"/>
    </source>
</evidence>
<gene>
    <name evidence="2" type="ORF">ABCQ75_06720</name>
</gene>
<dbReference type="Pfam" id="PF13614">
    <property type="entry name" value="AAA_31"/>
    <property type="match status" value="1"/>
</dbReference>
<dbReference type="RefSeq" id="WP_345884118.1">
    <property type="nucleotide sequence ID" value="NZ_JBDFRB010000004.1"/>
</dbReference>
<dbReference type="InterPro" id="IPR050625">
    <property type="entry name" value="ParA/MinD_ATPase"/>
</dbReference>
<dbReference type="SMART" id="SM00382">
    <property type="entry name" value="AAA"/>
    <property type="match status" value="1"/>
</dbReference>
<dbReference type="PANTHER" id="PTHR43384">
    <property type="entry name" value="SEPTUM SITE-DETERMINING PROTEIN MIND HOMOLOG, CHLOROPLASTIC-RELATED"/>
    <property type="match status" value="1"/>
</dbReference>
<dbReference type="Gene3D" id="3.40.50.2300">
    <property type="match status" value="1"/>
</dbReference>
<dbReference type="InterPro" id="IPR003593">
    <property type="entry name" value="AAA+_ATPase"/>
</dbReference>
<evidence type="ECO:0000313" key="3">
    <source>
        <dbReference type="Proteomes" id="UP001422074"/>
    </source>
</evidence>
<dbReference type="PANTHER" id="PTHR43384:SF13">
    <property type="entry name" value="SLR0110 PROTEIN"/>
    <property type="match status" value="1"/>
</dbReference>
<dbReference type="Gene3D" id="3.40.50.300">
    <property type="entry name" value="P-loop containing nucleotide triphosphate hydrolases"/>
    <property type="match status" value="1"/>
</dbReference>
<reference evidence="2 3" key="1">
    <citation type="submission" date="2024-05" db="EMBL/GenBank/DDBJ databases">
        <title>Sinomonas sp. nov., isolated from a waste landfill.</title>
        <authorList>
            <person name="Zhao Y."/>
        </authorList>
    </citation>
    <scope>NUCLEOTIDE SEQUENCE [LARGE SCALE GENOMIC DNA]</scope>
    <source>
        <strain evidence="2 3">CCTCC AB2014300</strain>
    </source>
</reference>
<comment type="caution">
    <text evidence="2">The sequence shown here is derived from an EMBL/GenBank/DDBJ whole genome shotgun (WGS) entry which is preliminary data.</text>
</comment>
<protein>
    <submittedName>
        <fullName evidence="2">AAA family ATPase</fullName>
    </submittedName>
</protein>
<organism evidence="2 3">
    <name type="scientific">Sinomonas halotolerans</name>
    <dbReference type="NCBI Taxonomy" id="1644133"/>
    <lineage>
        <taxon>Bacteria</taxon>
        <taxon>Bacillati</taxon>
        <taxon>Actinomycetota</taxon>
        <taxon>Actinomycetes</taxon>
        <taxon>Micrococcales</taxon>
        <taxon>Micrococcaceae</taxon>
        <taxon>Sinomonas</taxon>
    </lineage>
</organism>
<sequence>MSLFVLVSPDAEFAQRMGTAVDGGLPGALQVLADDLPAEPEELFAALGGTMPEVLVFGPGISLDAALRFATVMDIRFPGVTMLMAAPADAELALAAMRAGVRDVVAPDIDPEQLRIVLQRGAQASESRVRTAAASEAGADGGAPRGRVIGVFSPKGGVGKTTLATNIAVGLAKAAPLRVVVVDLDLQFGDVASGLDLEPEHTITDAVTPAAARDSLVLKAFLTMHPGSFYALCAPRNPAEADSIGAEQVSHLIRQLAEQFDYVVLDTAPGLGEHTLAGLEACTDAVWVTGMDVPGVRGLRSSLQILAHLGLVPESRHLVLNMADPKVGLSVKDIEVTLGLPVDVSVPRSRTVAYSTNRGIPVLQAPRRGDKAATALGHVVECLTPSDKSRAARRSHRRVVVS</sequence>
<dbReference type="SUPFAM" id="SSF52540">
    <property type="entry name" value="P-loop containing nucleoside triphosphate hydrolases"/>
    <property type="match status" value="1"/>
</dbReference>
<dbReference type="Proteomes" id="UP001422074">
    <property type="component" value="Unassembled WGS sequence"/>
</dbReference>
<dbReference type="InterPro" id="IPR027417">
    <property type="entry name" value="P-loop_NTPase"/>
</dbReference>
<keyword evidence="3" id="KW-1185">Reference proteome</keyword>
<name>A0ABU9WYG2_9MICC</name>
<evidence type="ECO:0000259" key="1">
    <source>
        <dbReference type="SMART" id="SM00382"/>
    </source>
</evidence>